<feature type="domain" description="Chalcone isomerase" evidence="2">
    <location>
        <begin position="31"/>
        <end position="197"/>
    </location>
</feature>
<name>A0A3S2TTH8_9BURK</name>
<dbReference type="OrthoDB" id="9795336at2"/>
<organism evidence="3 4">
    <name type="scientific">Rubrivivax albus</name>
    <dbReference type="NCBI Taxonomy" id="2499835"/>
    <lineage>
        <taxon>Bacteria</taxon>
        <taxon>Pseudomonadati</taxon>
        <taxon>Pseudomonadota</taxon>
        <taxon>Betaproteobacteria</taxon>
        <taxon>Burkholderiales</taxon>
        <taxon>Sphaerotilaceae</taxon>
        <taxon>Rubrivivax</taxon>
    </lineage>
</organism>
<dbReference type="AlphaFoldDB" id="A0A3S2TTH8"/>
<dbReference type="Proteomes" id="UP000288178">
    <property type="component" value="Unassembled WGS sequence"/>
</dbReference>
<evidence type="ECO:0000313" key="3">
    <source>
        <dbReference type="EMBL" id="RVT54497.1"/>
    </source>
</evidence>
<proteinExistence type="predicted"/>
<dbReference type="InterPro" id="IPR016088">
    <property type="entry name" value="Chalcone_isomerase_3-sand"/>
</dbReference>
<reference evidence="3 4" key="1">
    <citation type="submission" date="2019-01" db="EMBL/GenBank/DDBJ databases">
        <authorList>
            <person name="Chen W.-M."/>
        </authorList>
    </citation>
    <scope>NUCLEOTIDE SEQUENCE [LARGE SCALE GENOMIC DNA]</scope>
    <source>
        <strain evidence="3 4">ICH-3</strain>
    </source>
</reference>
<feature type="signal peptide" evidence="1">
    <location>
        <begin position="1"/>
        <end position="28"/>
    </location>
</feature>
<evidence type="ECO:0000259" key="2">
    <source>
        <dbReference type="Pfam" id="PF16036"/>
    </source>
</evidence>
<accession>A0A3S2TTH8</accession>
<dbReference type="InterPro" id="IPR016087">
    <property type="entry name" value="Chalcone_isomerase"/>
</dbReference>
<dbReference type="Gene3D" id="3.50.70.10">
    <property type="match status" value="1"/>
</dbReference>
<dbReference type="Pfam" id="PF16036">
    <property type="entry name" value="Chalcone_3"/>
    <property type="match status" value="1"/>
</dbReference>
<keyword evidence="4" id="KW-1185">Reference proteome</keyword>
<dbReference type="EMBL" id="SACT01000001">
    <property type="protein sequence ID" value="RVT54497.1"/>
    <property type="molecule type" value="Genomic_DNA"/>
</dbReference>
<protein>
    <recommendedName>
        <fullName evidence="2">Chalcone isomerase domain-containing protein</fullName>
    </recommendedName>
</protein>
<dbReference type="SUPFAM" id="SSF54626">
    <property type="entry name" value="Chalcone isomerase"/>
    <property type="match status" value="1"/>
</dbReference>
<evidence type="ECO:0000313" key="4">
    <source>
        <dbReference type="Proteomes" id="UP000288178"/>
    </source>
</evidence>
<dbReference type="GO" id="GO:0016872">
    <property type="term" value="F:intramolecular lyase activity"/>
    <property type="evidence" value="ECO:0007669"/>
    <property type="project" value="InterPro"/>
</dbReference>
<gene>
    <name evidence="3" type="ORF">ENE75_03895</name>
</gene>
<sequence>MVPSSVSRRRALLLGLGLPLLAAGPAPAQVVVEGYTYAPQITLGGSTLLLNGVGLRAVAWFKGYAAGLYLARKSTTVEGVLATPGPKRIQMRMFVDVPTVEFVKAFYKGIQRNTPAAQQPALAERMQRFDALVTSLGEVKTNDVVDLDFLPGQGLVFRHNGRQVGTAIAGEDFYVALLRIFIGGRPVDKEMKIGLLGGPVA</sequence>
<comment type="caution">
    <text evidence="3">The sequence shown here is derived from an EMBL/GenBank/DDBJ whole genome shotgun (WGS) entry which is preliminary data.</text>
</comment>
<evidence type="ECO:0000256" key="1">
    <source>
        <dbReference type="SAM" id="SignalP"/>
    </source>
</evidence>
<keyword evidence="1" id="KW-0732">Signal</keyword>
<feature type="chain" id="PRO_5018664756" description="Chalcone isomerase domain-containing protein" evidence="1">
    <location>
        <begin position="29"/>
        <end position="201"/>
    </location>
</feature>
<dbReference type="InterPro" id="IPR036298">
    <property type="entry name" value="Chalcone_isomerase_sf"/>
</dbReference>